<feature type="transmembrane region" description="Helical" evidence="2">
    <location>
        <begin position="167"/>
        <end position="185"/>
    </location>
</feature>
<evidence type="ECO:0000256" key="2">
    <source>
        <dbReference type="SAM" id="Phobius"/>
    </source>
</evidence>
<keyword evidence="2" id="KW-0472">Membrane</keyword>
<keyword evidence="4" id="KW-1185">Reference proteome</keyword>
<evidence type="ECO:0000313" key="4">
    <source>
        <dbReference type="Proteomes" id="UP000807342"/>
    </source>
</evidence>
<evidence type="ECO:0000256" key="1">
    <source>
        <dbReference type="SAM" id="MobiDB-lite"/>
    </source>
</evidence>
<comment type="caution">
    <text evidence="3">The sequence shown here is derived from an EMBL/GenBank/DDBJ whole genome shotgun (WGS) entry which is preliminary data.</text>
</comment>
<evidence type="ECO:0000313" key="3">
    <source>
        <dbReference type="EMBL" id="KAF9446545.1"/>
    </source>
</evidence>
<dbReference type="EMBL" id="MU151240">
    <property type="protein sequence ID" value="KAF9446545.1"/>
    <property type="molecule type" value="Genomic_DNA"/>
</dbReference>
<proteinExistence type="predicted"/>
<feature type="transmembrane region" description="Helical" evidence="2">
    <location>
        <begin position="192"/>
        <end position="211"/>
    </location>
</feature>
<dbReference type="PANTHER" id="PTHR34391">
    <property type="entry name" value="UPF0658 GOLGI APPARATUS MEMBRANE PROTEIN C1952.10C-RELATED"/>
    <property type="match status" value="1"/>
</dbReference>
<feature type="transmembrane region" description="Helical" evidence="2">
    <location>
        <begin position="391"/>
        <end position="416"/>
    </location>
</feature>
<feature type="transmembrane region" description="Helical" evidence="2">
    <location>
        <begin position="251"/>
        <end position="272"/>
    </location>
</feature>
<dbReference type="PANTHER" id="PTHR34391:SF2">
    <property type="entry name" value="TRP C-TERMINAL DOMAIN-CONTAINING PROTEIN"/>
    <property type="match status" value="1"/>
</dbReference>
<sequence length="541" mass="60878">MIPTIVKEKAKVAYARIIVNKLTTAFFVFSFILCFAQGIIQSFLFSIDADFKGTLHDIISTVEPNALLNLTQIPSQFHTEDIPLWLCNDIPIGAQRQRENCSIIFDTTQPIVPSSQTIILSGIAFPGQGVASIKGEDDSQLTNVSHTCAQTLLYAHQNIRNFNSEDLTFIILQFWLLGISVMAVVNDSAPHLFTVLVTRALMTVWSIYSVWRTRNFQDIFGKLYADPGTPCHIDFFPAYFPRRTEYEIPDLVLNITGFLISCWFSWALLRTYNAQAMRYVGAPEHVNRIHKLFLAVLSCLQLGVFVLVTAMGLWVDVLRNTAIHGISTHTSIYLGATITTSIILIPWICLGWYGIRCEMKKTIALFFFFGFAIIVGWSIMFYSLVYRWTLLQWPFLASLSMLSFILVVSSTILAIICRFNFNRGLKQYLHAEAALAQSGFSPEIFRHDEEKGASFDLDTADFKKPAFSPTSITSKYEQPMPTYLALPHKRSGSADADARFVTDEQVNALGAPLQVPRLAERPTKTSTQDPSKYGVRLGESF</sequence>
<feature type="region of interest" description="Disordered" evidence="1">
    <location>
        <begin position="512"/>
        <end position="541"/>
    </location>
</feature>
<dbReference type="InterPro" id="IPR040410">
    <property type="entry name" value="UPF0658_Golgi"/>
</dbReference>
<dbReference type="Proteomes" id="UP000807342">
    <property type="component" value="Unassembled WGS sequence"/>
</dbReference>
<accession>A0A9P6C2C5</accession>
<dbReference type="OrthoDB" id="3263941at2759"/>
<gene>
    <name evidence="3" type="ORF">P691DRAFT_733061</name>
</gene>
<organism evidence="3 4">
    <name type="scientific">Macrolepiota fuliginosa MF-IS2</name>
    <dbReference type="NCBI Taxonomy" id="1400762"/>
    <lineage>
        <taxon>Eukaryota</taxon>
        <taxon>Fungi</taxon>
        <taxon>Dikarya</taxon>
        <taxon>Basidiomycota</taxon>
        <taxon>Agaricomycotina</taxon>
        <taxon>Agaricomycetes</taxon>
        <taxon>Agaricomycetidae</taxon>
        <taxon>Agaricales</taxon>
        <taxon>Agaricineae</taxon>
        <taxon>Agaricaceae</taxon>
        <taxon>Macrolepiota</taxon>
    </lineage>
</organism>
<feature type="transmembrane region" description="Helical" evidence="2">
    <location>
        <begin position="26"/>
        <end position="47"/>
    </location>
</feature>
<feature type="transmembrane region" description="Helical" evidence="2">
    <location>
        <begin position="332"/>
        <end position="353"/>
    </location>
</feature>
<feature type="transmembrane region" description="Helical" evidence="2">
    <location>
        <begin position="292"/>
        <end position="312"/>
    </location>
</feature>
<keyword evidence="2" id="KW-1133">Transmembrane helix</keyword>
<dbReference type="AlphaFoldDB" id="A0A9P6C2C5"/>
<protein>
    <submittedName>
        <fullName evidence="3">Uncharacterized protein</fullName>
    </submittedName>
</protein>
<dbReference type="GO" id="GO:0005794">
    <property type="term" value="C:Golgi apparatus"/>
    <property type="evidence" value="ECO:0007669"/>
    <property type="project" value="TreeGrafter"/>
</dbReference>
<reference evidence="3" key="1">
    <citation type="submission" date="2020-11" db="EMBL/GenBank/DDBJ databases">
        <authorList>
            <consortium name="DOE Joint Genome Institute"/>
            <person name="Ahrendt S."/>
            <person name="Riley R."/>
            <person name="Andreopoulos W."/>
            <person name="Labutti K."/>
            <person name="Pangilinan J."/>
            <person name="Ruiz-Duenas F.J."/>
            <person name="Barrasa J.M."/>
            <person name="Sanchez-Garcia M."/>
            <person name="Camarero S."/>
            <person name="Miyauchi S."/>
            <person name="Serrano A."/>
            <person name="Linde D."/>
            <person name="Babiker R."/>
            <person name="Drula E."/>
            <person name="Ayuso-Fernandez I."/>
            <person name="Pacheco R."/>
            <person name="Padilla G."/>
            <person name="Ferreira P."/>
            <person name="Barriuso J."/>
            <person name="Kellner H."/>
            <person name="Castanera R."/>
            <person name="Alfaro M."/>
            <person name="Ramirez L."/>
            <person name="Pisabarro A.G."/>
            <person name="Kuo A."/>
            <person name="Tritt A."/>
            <person name="Lipzen A."/>
            <person name="He G."/>
            <person name="Yan M."/>
            <person name="Ng V."/>
            <person name="Cullen D."/>
            <person name="Martin F."/>
            <person name="Rosso M.-N."/>
            <person name="Henrissat B."/>
            <person name="Hibbett D."/>
            <person name="Martinez A.T."/>
            <person name="Grigoriev I.V."/>
        </authorList>
    </citation>
    <scope>NUCLEOTIDE SEQUENCE</scope>
    <source>
        <strain evidence="3">MF-IS2</strain>
    </source>
</reference>
<name>A0A9P6C2C5_9AGAR</name>
<keyword evidence="2" id="KW-0812">Transmembrane</keyword>
<feature type="transmembrane region" description="Helical" evidence="2">
    <location>
        <begin position="365"/>
        <end position="385"/>
    </location>
</feature>